<dbReference type="AlphaFoldDB" id="A0A1G4G3E0"/>
<name>A0A1G4G3E0_9BACT</name>
<sequence>METVCFCVIAHTEIFPELILHRLCLLFNINLGENDHYSFSSQRDFNDMS</sequence>
<protein>
    <submittedName>
        <fullName evidence="1">Uncharacterized protein</fullName>
    </submittedName>
</protein>
<evidence type="ECO:0000313" key="1">
    <source>
        <dbReference type="EMBL" id="SCM55288.1"/>
    </source>
</evidence>
<keyword evidence="2" id="KW-1185">Reference proteome</keyword>
<proteinExistence type="predicted"/>
<dbReference type="EMBL" id="LT608328">
    <property type="protein sequence ID" value="SCM55288.1"/>
    <property type="molecule type" value="Genomic_DNA"/>
</dbReference>
<organism evidence="1 2">
    <name type="scientific">Petrimonas mucosa</name>
    <dbReference type="NCBI Taxonomy" id="1642646"/>
    <lineage>
        <taxon>Bacteria</taxon>
        <taxon>Pseudomonadati</taxon>
        <taxon>Bacteroidota</taxon>
        <taxon>Bacteroidia</taxon>
        <taxon>Bacteroidales</taxon>
        <taxon>Dysgonomonadaceae</taxon>
        <taxon>Petrimonas</taxon>
    </lineage>
</organism>
<dbReference type="KEGG" id="pmuc:ING2E5A_0209"/>
<dbReference type="Proteomes" id="UP000178485">
    <property type="component" value="Chromosome i"/>
</dbReference>
<accession>A0A1G4G3E0</accession>
<reference evidence="1 2" key="1">
    <citation type="submission" date="2016-08" db="EMBL/GenBank/DDBJ databases">
        <authorList>
            <person name="Seilhamer J.J."/>
        </authorList>
    </citation>
    <scope>NUCLEOTIDE SEQUENCE [LARGE SCALE GENOMIC DNA]</scope>
    <source>
        <strain evidence="1">ING2-E5A</strain>
    </source>
</reference>
<evidence type="ECO:0000313" key="2">
    <source>
        <dbReference type="Proteomes" id="UP000178485"/>
    </source>
</evidence>
<gene>
    <name evidence="1" type="ORF">ING2E5A_0209</name>
</gene>